<evidence type="ECO:0000256" key="1">
    <source>
        <dbReference type="SAM" id="MobiDB-lite"/>
    </source>
</evidence>
<feature type="domain" description="Splicing factor Cactin C-terminal" evidence="2">
    <location>
        <begin position="139"/>
        <end position="255"/>
    </location>
</feature>
<evidence type="ECO:0000313" key="4">
    <source>
        <dbReference type="Proteomes" id="UP001190926"/>
    </source>
</evidence>
<dbReference type="SMART" id="SM01050">
    <property type="entry name" value="CactinC_cactus"/>
    <property type="match status" value="1"/>
</dbReference>
<proteinExistence type="predicted"/>
<comment type="caution">
    <text evidence="3">The sequence shown here is derived from an EMBL/GenBank/DDBJ whole genome shotgun (WGS) entry which is preliminary data.</text>
</comment>
<feature type="compositionally biased region" description="Low complexity" evidence="1">
    <location>
        <begin position="84"/>
        <end position="93"/>
    </location>
</feature>
<protein>
    <submittedName>
        <fullName evidence="3">Cactus-binding carboxy-terminal</fullName>
    </submittedName>
</protein>
<dbReference type="PANTHER" id="PTHR21737:SF4">
    <property type="entry name" value="SPLICING FACTOR CACTIN"/>
    <property type="match status" value="1"/>
</dbReference>
<dbReference type="GO" id="GO:0045292">
    <property type="term" value="P:mRNA cis splicing, via spliceosome"/>
    <property type="evidence" value="ECO:0007669"/>
    <property type="project" value="TreeGrafter"/>
</dbReference>
<evidence type="ECO:0000313" key="3">
    <source>
        <dbReference type="EMBL" id="KAH6829304.1"/>
    </source>
</evidence>
<organism evidence="3 4">
    <name type="scientific">Perilla frutescens var. hirtella</name>
    <name type="common">Perilla citriodora</name>
    <name type="synonym">Perilla setoyensis</name>
    <dbReference type="NCBI Taxonomy" id="608512"/>
    <lineage>
        <taxon>Eukaryota</taxon>
        <taxon>Viridiplantae</taxon>
        <taxon>Streptophyta</taxon>
        <taxon>Embryophyta</taxon>
        <taxon>Tracheophyta</taxon>
        <taxon>Spermatophyta</taxon>
        <taxon>Magnoliopsida</taxon>
        <taxon>eudicotyledons</taxon>
        <taxon>Gunneridae</taxon>
        <taxon>Pentapetalae</taxon>
        <taxon>asterids</taxon>
        <taxon>lamiids</taxon>
        <taxon>Lamiales</taxon>
        <taxon>Lamiaceae</taxon>
        <taxon>Nepetoideae</taxon>
        <taxon>Elsholtzieae</taxon>
        <taxon>Perilla</taxon>
    </lineage>
</organism>
<dbReference type="Pfam" id="PF09732">
    <property type="entry name" value="CactinC_cactus"/>
    <property type="match status" value="1"/>
</dbReference>
<dbReference type="AlphaFoldDB" id="A0AAD4J8V4"/>
<dbReference type="PANTHER" id="PTHR21737">
    <property type="entry name" value="POLYGLUTAMINE BINDING PROTEIN 1/MARVEL MEMBRANE-ASSOCIATING DOMAIN CONTAINING 3"/>
    <property type="match status" value="1"/>
</dbReference>
<feature type="compositionally biased region" description="Basic and acidic residues" evidence="1">
    <location>
        <begin position="66"/>
        <end position="75"/>
    </location>
</feature>
<feature type="region of interest" description="Disordered" evidence="1">
    <location>
        <begin position="66"/>
        <end position="102"/>
    </location>
</feature>
<evidence type="ECO:0000259" key="2">
    <source>
        <dbReference type="Pfam" id="PF09732"/>
    </source>
</evidence>
<dbReference type="GO" id="GO:0005681">
    <property type="term" value="C:spliceosomal complex"/>
    <property type="evidence" value="ECO:0007669"/>
    <property type="project" value="TreeGrafter"/>
</dbReference>
<keyword evidence="4" id="KW-1185">Reference proteome</keyword>
<dbReference type="Proteomes" id="UP001190926">
    <property type="component" value="Unassembled WGS sequence"/>
</dbReference>
<dbReference type="EMBL" id="SDAM02000109">
    <property type="protein sequence ID" value="KAH6829304.1"/>
    <property type="molecule type" value="Genomic_DNA"/>
</dbReference>
<dbReference type="InterPro" id="IPR019134">
    <property type="entry name" value="Cactin_C"/>
</dbReference>
<dbReference type="GO" id="GO:0005737">
    <property type="term" value="C:cytoplasm"/>
    <property type="evidence" value="ECO:0007669"/>
    <property type="project" value="TreeGrafter"/>
</dbReference>
<accession>A0AAD4J8V4</accession>
<gene>
    <name evidence="3" type="ORF">C2S53_011528</name>
</gene>
<name>A0AAD4J8V4_PERFH</name>
<reference evidence="3 4" key="1">
    <citation type="journal article" date="2021" name="Nat. Commun.">
        <title>Incipient diploidization of the medicinal plant Perilla within 10,000 years.</title>
        <authorList>
            <person name="Zhang Y."/>
            <person name="Shen Q."/>
            <person name="Leng L."/>
            <person name="Zhang D."/>
            <person name="Chen S."/>
            <person name="Shi Y."/>
            <person name="Ning Z."/>
            <person name="Chen S."/>
        </authorList>
    </citation>
    <scope>NUCLEOTIDE SEQUENCE [LARGE SCALE GENOMIC DNA]</scope>
    <source>
        <strain evidence="4">cv. PC099</strain>
    </source>
</reference>
<sequence>MRVMIKGGDEIREYVVKKAARFAKKFESEFVWEKKIRHDLGRGVAALDDLFSIEALNKRRENAKMELEKVRERREKQRKKIHEAQSQPQPQRARSQDDGQDHDRVVIEREKEREVGLDLEEGESGDDELVVIGSDLDVDHLKKPKFLNRVRTGYHWNRYNRIHYDGDNPPPKAVQGYKFDIFYPDLLSTPSYSIERDDVDETCILRFHAGEPYQDIAFRIVNAEWDYSAKNGFKCTFESGTLRLHFNLKRLRYRR</sequence>